<evidence type="ECO:0000256" key="1">
    <source>
        <dbReference type="SAM" id="SignalP"/>
    </source>
</evidence>
<reference evidence="2 3" key="1">
    <citation type="journal article" date="2011" name="Science">
        <title>The ecoresponsive genome of Daphnia pulex.</title>
        <authorList>
            <person name="Colbourne J.K."/>
            <person name="Pfrender M.E."/>
            <person name="Gilbert D."/>
            <person name="Thomas W.K."/>
            <person name="Tucker A."/>
            <person name="Oakley T.H."/>
            <person name="Tokishita S."/>
            <person name="Aerts A."/>
            <person name="Arnold G.J."/>
            <person name="Basu M.K."/>
            <person name="Bauer D.J."/>
            <person name="Caceres C.E."/>
            <person name="Carmel L."/>
            <person name="Casola C."/>
            <person name="Choi J.H."/>
            <person name="Detter J.C."/>
            <person name="Dong Q."/>
            <person name="Dusheyko S."/>
            <person name="Eads B.D."/>
            <person name="Frohlich T."/>
            <person name="Geiler-Samerotte K.A."/>
            <person name="Gerlach D."/>
            <person name="Hatcher P."/>
            <person name="Jogdeo S."/>
            <person name="Krijgsveld J."/>
            <person name="Kriventseva E.V."/>
            <person name="Kultz D."/>
            <person name="Laforsch C."/>
            <person name="Lindquist E."/>
            <person name="Lopez J."/>
            <person name="Manak J.R."/>
            <person name="Muller J."/>
            <person name="Pangilinan J."/>
            <person name="Patwardhan R.P."/>
            <person name="Pitluck S."/>
            <person name="Pritham E.J."/>
            <person name="Rechtsteiner A."/>
            <person name="Rho M."/>
            <person name="Rogozin I.B."/>
            <person name="Sakarya O."/>
            <person name="Salamov A."/>
            <person name="Schaack S."/>
            <person name="Shapiro H."/>
            <person name="Shiga Y."/>
            <person name="Skalitzky C."/>
            <person name="Smith Z."/>
            <person name="Souvorov A."/>
            <person name="Sung W."/>
            <person name="Tang Z."/>
            <person name="Tsuchiya D."/>
            <person name="Tu H."/>
            <person name="Vos H."/>
            <person name="Wang M."/>
            <person name="Wolf Y.I."/>
            <person name="Yamagata H."/>
            <person name="Yamada T."/>
            <person name="Ye Y."/>
            <person name="Shaw J.R."/>
            <person name="Andrews J."/>
            <person name="Crease T.J."/>
            <person name="Tang H."/>
            <person name="Lucas S.M."/>
            <person name="Robertson H.M."/>
            <person name="Bork P."/>
            <person name="Koonin E.V."/>
            <person name="Zdobnov E.M."/>
            <person name="Grigoriev I.V."/>
            <person name="Lynch M."/>
            <person name="Boore J.L."/>
        </authorList>
    </citation>
    <scope>NUCLEOTIDE SEQUENCE [LARGE SCALE GENOMIC DNA]</scope>
</reference>
<feature type="chain" id="PRO_5003240884" description="IPT/TIG domain-containing protein" evidence="1">
    <location>
        <begin position="23"/>
        <end position="241"/>
    </location>
</feature>
<dbReference type="Proteomes" id="UP000000305">
    <property type="component" value="Unassembled WGS sequence"/>
</dbReference>
<dbReference type="KEGG" id="dpx:DAPPUDRAFT_302611"/>
<name>E9GDU1_DAPPU</name>
<protein>
    <recommendedName>
        <fullName evidence="4">IPT/TIG domain-containing protein</fullName>
    </recommendedName>
</protein>
<keyword evidence="1" id="KW-0732">Signal</keyword>
<keyword evidence="3" id="KW-1185">Reference proteome</keyword>
<organism evidence="2 3">
    <name type="scientific">Daphnia pulex</name>
    <name type="common">Water flea</name>
    <dbReference type="NCBI Taxonomy" id="6669"/>
    <lineage>
        <taxon>Eukaryota</taxon>
        <taxon>Metazoa</taxon>
        <taxon>Ecdysozoa</taxon>
        <taxon>Arthropoda</taxon>
        <taxon>Crustacea</taxon>
        <taxon>Branchiopoda</taxon>
        <taxon>Diplostraca</taxon>
        <taxon>Cladocera</taxon>
        <taxon>Anomopoda</taxon>
        <taxon>Daphniidae</taxon>
        <taxon>Daphnia</taxon>
    </lineage>
</organism>
<dbReference type="AlphaFoldDB" id="E9GDU1"/>
<dbReference type="HOGENOM" id="CLU_1152749_0_0_1"/>
<gene>
    <name evidence="2" type="ORF">DAPPUDRAFT_302611</name>
</gene>
<dbReference type="OrthoDB" id="6373181at2759"/>
<dbReference type="InParanoid" id="E9GDU1"/>
<proteinExistence type="predicted"/>
<evidence type="ECO:0000313" key="3">
    <source>
        <dbReference type="Proteomes" id="UP000000305"/>
    </source>
</evidence>
<dbReference type="EMBL" id="GL732540">
    <property type="protein sequence ID" value="EFX82419.1"/>
    <property type="molecule type" value="Genomic_DNA"/>
</dbReference>
<accession>E9GDU1</accession>
<feature type="signal peptide" evidence="1">
    <location>
        <begin position="1"/>
        <end position="22"/>
    </location>
</feature>
<evidence type="ECO:0008006" key="4">
    <source>
        <dbReference type="Google" id="ProtNLM"/>
    </source>
</evidence>
<sequence length="241" mass="25866">MSAVRPTLIVLMLALLAVEIPARVVQPEEEIISPTPVLRQARQQSTLTLTILKTTTISSVLTTTITTKKTCGILASVSDGSVNPGGITTFTAAPAAVCRRKRQIWDQPVFVALKNEDDHPNLQYYRLTPSQVLSFEPTALPQFRNANNKIPGNMKYLIKDLPEAIEPSFDRAGSGLRISGKLFSGGINSLISSIVSNILVSTTTTTTFVTVYTSTSATTTYTGTASFYVVGACYPAGLTTC</sequence>
<evidence type="ECO:0000313" key="2">
    <source>
        <dbReference type="EMBL" id="EFX82419.1"/>
    </source>
</evidence>